<dbReference type="GO" id="GO:0005524">
    <property type="term" value="F:ATP binding"/>
    <property type="evidence" value="ECO:0007669"/>
    <property type="project" value="UniProtKB-UniRule"/>
</dbReference>
<protein>
    <recommendedName>
        <fullName evidence="8">Energy-coupling factor transporter ATP-binding protein EcfA2</fullName>
        <ecNumber evidence="8">7.-.-.-</ecNumber>
    </recommendedName>
</protein>
<evidence type="ECO:0000256" key="3">
    <source>
        <dbReference type="ARBA" id="ARBA00022475"/>
    </source>
</evidence>
<dbReference type="PROSITE" id="PS00211">
    <property type="entry name" value="ABC_TRANSPORTER_1"/>
    <property type="match status" value="1"/>
</dbReference>
<dbReference type="InterPro" id="IPR015856">
    <property type="entry name" value="ABC_transpr_CbiO/EcfA_su"/>
</dbReference>
<dbReference type="NCBIfam" id="NF010155">
    <property type="entry name" value="PRK13634.1"/>
    <property type="match status" value="1"/>
</dbReference>
<dbReference type="FunFam" id="3.40.50.300:FF:000224">
    <property type="entry name" value="Energy-coupling factor transporter ATP-binding protein EcfA"/>
    <property type="match status" value="1"/>
</dbReference>
<comment type="subunit">
    <text evidence="8">Forms a stable energy-coupling factor (ECF) transporter complex composed of 2 membrane-embedded substrate-binding proteins (S component), 2 ATP-binding proteins (A component) and 2 transmembrane proteins (T component).</text>
</comment>
<name>A0A0A3IY08_9BACL</name>
<dbReference type="GO" id="GO:0015087">
    <property type="term" value="F:cobalt ion transmembrane transporter activity"/>
    <property type="evidence" value="ECO:0007669"/>
    <property type="project" value="UniProtKB-ARBA"/>
</dbReference>
<dbReference type="RefSeq" id="WP_036183085.1">
    <property type="nucleotide sequence ID" value="NZ_AVDA01000004.1"/>
</dbReference>
<keyword evidence="11" id="KW-1185">Reference proteome</keyword>
<evidence type="ECO:0000256" key="6">
    <source>
        <dbReference type="ARBA" id="ARBA00022967"/>
    </source>
</evidence>
<dbReference type="OrthoDB" id="9784332at2"/>
<comment type="caution">
    <text evidence="10">The sequence shown here is derived from an EMBL/GenBank/DDBJ whole genome shotgun (WGS) entry which is preliminary data.</text>
</comment>
<dbReference type="SMART" id="SM00382">
    <property type="entry name" value="AAA"/>
    <property type="match status" value="1"/>
</dbReference>
<evidence type="ECO:0000313" key="10">
    <source>
        <dbReference type="EMBL" id="KGR79712.1"/>
    </source>
</evidence>
<dbReference type="SUPFAM" id="SSF52540">
    <property type="entry name" value="P-loop containing nucleoside triphosphate hydrolases"/>
    <property type="match status" value="1"/>
</dbReference>
<keyword evidence="3 8" id="KW-1003">Cell membrane</keyword>
<dbReference type="InterPro" id="IPR003593">
    <property type="entry name" value="AAA+_ATPase"/>
</dbReference>
<evidence type="ECO:0000313" key="11">
    <source>
        <dbReference type="Proteomes" id="UP000030416"/>
    </source>
</evidence>
<keyword evidence="5 8" id="KW-0067">ATP-binding</keyword>
<accession>A0A0A3IY08</accession>
<proteinExistence type="inferred from homology"/>
<dbReference type="EC" id="7.-.-.-" evidence="8"/>
<keyword evidence="2 8" id="KW-0813">Transport</keyword>
<dbReference type="InterPro" id="IPR030946">
    <property type="entry name" value="EcfA2"/>
</dbReference>
<feature type="domain" description="ABC transporter" evidence="9">
    <location>
        <begin position="3"/>
        <end position="246"/>
    </location>
</feature>
<comment type="function">
    <text evidence="8">ATP-binding (A) component of a common energy-coupling factor (ECF) ABC-transporter complex.</text>
</comment>
<evidence type="ECO:0000256" key="4">
    <source>
        <dbReference type="ARBA" id="ARBA00022741"/>
    </source>
</evidence>
<organism evidence="10 11">
    <name type="scientific">Ureibacillus manganicus DSM 26584</name>
    <dbReference type="NCBI Taxonomy" id="1384049"/>
    <lineage>
        <taxon>Bacteria</taxon>
        <taxon>Bacillati</taxon>
        <taxon>Bacillota</taxon>
        <taxon>Bacilli</taxon>
        <taxon>Bacillales</taxon>
        <taxon>Caryophanaceae</taxon>
        <taxon>Ureibacillus</taxon>
    </lineage>
</organism>
<evidence type="ECO:0000256" key="5">
    <source>
        <dbReference type="ARBA" id="ARBA00022840"/>
    </source>
</evidence>
<reference evidence="10 11" key="1">
    <citation type="submission" date="2014-02" db="EMBL/GenBank/DDBJ databases">
        <title>Draft genome sequence of Lysinibacillus manganicus DSM 26584T.</title>
        <authorList>
            <person name="Zhang F."/>
            <person name="Wang G."/>
            <person name="Zhang L."/>
        </authorList>
    </citation>
    <scope>NUCLEOTIDE SEQUENCE [LARGE SCALE GENOMIC DNA]</scope>
    <source>
        <strain evidence="10 11">DSM 26584</strain>
    </source>
</reference>
<keyword evidence="6" id="KW-1278">Translocase</keyword>
<dbReference type="Proteomes" id="UP000030416">
    <property type="component" value="Unassembled WGS sequence"/>
</dbReference>
<dbReference type="AlphaFoldDB" id="A0A0A3IY08"/>
<dbReference type="GO" id="GO:0016887">
    <property type="term" value="F:ATP hydrolysis activity"/>
    <property type="evidence" value="ECO:0007669"/>
    <property type="project" value="InterPro"/>
</dbReference>
<sequence length="290" mass="32538">MDIKLQQVSYAYSMGTPFEKRALFDVDLEIPSKTYQAIIGHTGSGKSTILQHFNGLLKPSKGEVHIGERVIVAGKKAKELKPIRQKVGIVFQFPEHQLFEETVLKDIMFGPMNFGVSPEEAEQRARDLVGLVGLPNSVLEKSPFDLSGGQMRRVAIAGVLALQPEVIVLDEPTAGLDPRGQREIMDMFYQLHKEQGLTTILVTHSMEDAARYADNLAIMHEGRCVLTGAPRDIFADAKTLESYRLELPRIIKFQHKVEKLMDKKLSKICLTEEELALEISHSVKRESDEQ</sequence>
<gene>
    <name evidence="10" type="primary">cbiO</name>
    <name evidence="10" type="ORF">CD29_04060</name>
</gene>
<dbReference type="CDD" id="cd03225">
    <property type="entry name" value="ABC_cobalt_CbiO_domain1"/>
    <property type="match status" value="1"/>
</dbReference>
<dbReference type="eggNOG" id="COG1122">
    <property type="taxonomic scope" value="Bacteria"/>
</dbReference>
<dbReference type="PROSITE" id="PS50893">
    <property type="entry name" value="ABC_TRANSPORTER_2"/>
    <property type="match status" value="1"/>
</dbReference>
<dbReference type="InterPro" id="IPR003439">
    <property type="entry name" value="ABC_transporter-like_ATP-bd"/>
</dbReference>
<evidence type="ECO:0000256" key="2">
    <source>
        <dbReference type="ARBA" id="ARBA00022448"/>
    </source>
</evidence>
<dbReference type="Gene3D" id="3.40.50.300">
    <property type="entry name" value="P-loop containing nucleotide triphosphate hydrolases"/>
    <property type="match status" value="1"/>
</dbReference>
<evidence type="ECO:0000256" key="7">
    <source>
        <dbReference type="ARBA" id="ARBA00023136"/>
    </source>
</evidence>
<dbReference type="InterPro" id="IPR027417">
    <property type="entry name" value="P-loop_NTPase"/>
</dbReference>
<dbReference type="NCBIfam" id="TIGR04521">
    <property type="entry name" value="ECF_ATPase_2"/>
    <property type="match status" value="1"/>
</dbReference>
<dbReference type="EMBL" id="JPVN01000004">
    <property type="protein sequence ID" value="KGR79712.1"/>
    <property type="molecule type" value="Genomic_DNA"/>
</dbReference>
<evidence type="ECO:0000256" key="1">
    <source>
        <dbReference type="ARBA" id="ARBA00004202"/>
    </source>
</evidence>
<dbReference type="InterPro" id="IPR050095">
    <property type="entry name" value="ECF_ABC_transporter_ATP-bd"/>
</dbReference>
<dbReference type="PANTHER" id="PTHR43553:SF27">
    <property type="entry name" value="ENERGY-COUPLING FACTOR TRANSPORTER ATP-BINDING PROTEIN ECFA2"/>
    <property type="match status" value="1"/>
</dbReference>
<dbReference type="GO" id="GO:0043190">
    <property type="term" value="C:ATP-binding cassette (ABC) transporter complex"/>
    <property type="evidence" value="ECO:0007669"/>
    <property type="project" value="TreeGrafter"/>
</dbReference>
<dbReference type="PANTHER" id="PTHR43553">
    <property type="entry name" value="HEAVY METAL TRANSPORTER"/>
    <property type="match status" value="1"/>
</dbReference>
<dbReference type="STRING" id="1384049.CD29_04060"/>
<comment type="subcellular location">
    <subcellularLocation>
        <location evidence="1 8">Cell membrane</location>
        <topology evidence="1 8">Peripheral membrane protein</topology>
    </subcellularLocation>
</comment>
<dbReference type="GO" id="GO:0042626">
    <property type="term" value="F:ATPase-coupled transmembrane transporter activity"/>
    <property type="evidence" value="ECO:0007669"/>
    <property type="project" value="TreeGrafter"/>
</dbReference>
<keyword evidence="4 8" id="KW-0547">Nucleotide-binding</keyword>
<evidence type="ECO:0000259" key="9">
    <source>
        <dbReference type="PROSITE" id="PS50893"/>
    </source>
</evidence>
<dbReference type="InterPro" id="IPR017871">
    <property type="entry name" value="ABC_transporter-like_CS"/>
</dbReference>
<comment type="similarity">
    <text evidence="8">Belongs to the ABC transporter superfamily. Energy-coupling factor EcfA family.</text>
</comment>
<evidence type="ECO:0000256" key="8">
    <source>
        <dbReference type="RuleBase" id="RU365104"/>
    </source>
</evidence>
<dbReference type="Pfam" id="PF00005">
    <property type="entry name" value="ABC_tran"/>
    <property type="match status" value="1"/>
</dbReference>
<keyword evidence="7 8" id="KW-0472">Membrane</keyword>